<accession>A0ABQ3XHW2</accession>
<evidence type="ECO:0000313" key="1">
    <source>
        <dbReference type="EMBL" id="GID58091.1"/>
    </source>
</evidence>
<proteinExistence type="predicted"/>
<name>A0ABQ3XHW2_9ACTN</name>
<comment type="caution">
    <text evidence="1">The sequence shown here is derived from an EMBL/GenBank/DDBJ whole genome shotgun (WGS) entry which is preliminary data.</text>
</comment>
<dbReference type="Proteomes" id="UP000612282">
    <property type="component" value="Unassembled WGS sequence"/>
</dbReference>
<gene>
    <name evidence="1" type="ORF">Aco03nite_064950</name>
</gene>
<evidence type="ECO:0000313" key="2">
    <source>
        <dbReference type="Proteomes" id="UP000612282"/>
    </source>
</evidence>
<dbReference type="RefSeq" id="WP_203801664.1">
    <property type="nucleotide sequence ID" value="NZ_BAAAQE010000019.1"/>
</dbReference>
<protein>
    <recommendedName>
        <fullName evidence="3">Phage integrase family protein</fullName>
    </recommendedName>
</protein>
<dbReference type="EMBL" id="BOMG01000081">
    <property type="protein sequence ID" value="GID58091.1"/>
    <property type="molecule type" value="Genomic_DNA"/>
</dbReference>
<reference evidence="1 2" key="1">
    <citation type="submission" date="2021-01" db="EMBL/GenBank/DDBJ databases">
        <title>Whole genome shotgun sequence of Actinoplanes couchii NBRC 106145.</title>
        <authorList>
            <person name="Komaki H."/>
            <person name="Tamura T."/>
        </authorList>
    </citation>
    <scope>NUCLEOTIDE SEQUENCE [LARGE SCALE GENOMIC DNA]</scope>
    <source>
        <strain evidence="1 2">NBRC 106145</strain>
    </source>
</reference>
<keyword evidence="2" id="KW-1185">Reference proteome</keyword>
<organism evidence="1 2">
    <name type="scientific">Actinoplanes couchii</name>
    <dbReference type="NCBI Taxonomy" id="403638"/>
    <lineage>
        <taxon>Bacteria</taxon>
        <taxon>Bacillati</taxon>
        <taxon>Actinomycetota</taxon>
        <taxon>Actinomycetes</taxon>
        <taxon>Micromonosporales</taxon>
        <taxon>Micromonosporaceae</taxon>
        <taxon>Actinoplanes</taxon>
    </lineage>
</organism>
<evidence type="ECO:0008006" key="3">
    <source>
        <dbReference type="Google" id="ProtNLM"/>
    </source>
</evidence>
<sequence>MATATVVLSFRPDAFRCAGLAGELADEWVELVEASRVGEGAGRVYITAMRAFLNYVDAEVADAESASLSRREPDLHRAVTEWMRILPSQHAAGSRAPGWYAGRIRALVARRVQHPSRPVAGHLHGWVEGAVGVRRGGSTELDEFSRADKKKLIRVAEAARLAAKARVRHGRQLAAAGMDPAVGGWLVLENLLWAMARDMGGATEVLARLPQPSSSLPRSLHDLAPEGLGWQSTVQLVRFLVAQLFLTSMDLHAYRILLMAATGRAPEEVTALTEDDIEFGVGGVTIDFNKRRAHARMRQAFTSDVSSAGLLHPSGARLDAAEIIRELLELSRPLAALVGISPVPLFLRASLVGSSLQVAALSRTRGQNFTDWLRNNELTVDGVADIRRLRKSVKVEKTIAFGGRISDVADDHSEATFSGHYAHGTTLRVIAGNVITTAQQRWLDQALAGPTVLDEQASESLADPQAATALGLSAAEVEALRTGQLDMGVTDCTDPFASPFGRPGQLCPVAPLRCLECSNAFILPSNLPQLLLFADHLEQLALRLEPRHFHALWGQSRANLAEVLQSRTDVEIARARAQIAEERIVVHLPLSSRVEFDA</sequence>